<evidence type="ECO:0000313" key="5">
    <source>
        <dbReference type="EMBL" id="GII92430.1"/>
    </source>
</evidence>
<proteinExistence type="predicted"/>
<dbReference type="InterPro" id="IPR002123">
    <property type="entry name" value="Plipid/glycerol_acylTrfase"/>
</dbReference>
<dbReference type="GO" id="GO:0003841">
    <property type="term" value="F:1-acylglycerol-3-phosphate O-acyltransferase activity"/>
    <property type="evidence" value="ECO:0007669"/>
    <property type="project" value="TreeGrafter"/>
</dbReference>
<dbReference type="GO" id="GO:0006654">
    <property type="term" value="P:phosphatidic acid biosynthetic process"/>
    <property type="evidence" value="ECO:0007669"/>
    <property type="project" value="TreeGrafter"/>
</dbReference>
<keyword evidence="1" id="KW-0808">Transferase</keyword>
<feature type="domain" description="Phospholipid/glycerol acyltransferase" evidence="4">
    <location>
        <begin position="38"/>
        <end position="152"/>
    </location>
</feature>
<evidence type="ECO:0000256" key="1">
    <source>
        <dbReference type="ARBA" id="ARBA00022679"/>
    </source>
</evidence>
<name>A0A919V4Z1_9ACTN</name>
<accession>A0A919V4Z1</accession>
<dbReference type="GO" id="GO:0005886">
    <property type="term" value="C:plasma membrane"/>
    <property type="evidence" value="ECO:0007669"/>
    <property type="project" value="TreeGrafter"/>
</dbReference>
<dbReference type="Pfam" id="PF01553">
    <property type="entry name" value="Acyltransferase"/>
    <property type="match status" value="1"/>
</dbReference>
<keyword evidence="2 5" id="KW-0012">Acyltransferase</keyword>
<dbReference type="Proteomes" id="UP000606172">
    <property type="component" value="Unassembled WGS sequence"/>
</dbReference>
<evidence type="ECO:0000259" key="4">
    <source>
        <dbReference type="SMART" id="SM00563"/>
    </source>
</evidence>
<dbReference type="PANTHER" id="PTHR10434:SF55">
    <property type="entry name" value="POSSIBLE ACYLTRANSFERASE"/>
    <property type="match status" value="1"/>
</dbReference>
<keyword evidence="6" id="KW-1185">Reference proteome</keyword>
<sequence length="251" mass="27785">MADIVYPPVIWTALTAFRALDLRVHVDGAEHIPRTGGAVLVSNHVSYLDFIFAGYAARPARRLVRFMAKKEVFDHRISGPLMRAMHHIPVDRSAGAGAYDNAVQALRDGEIIGVFAEATISRSFTIKEIKTGAVRMAAAAGVPLIPVTLWGSQRLWTKGRPRNLLQRHVPVSIHVGPPAYPSLHDDPAVLTYDLRARLSTMLDRAQRAYPDIPPSVWWQPAHLGGIAPTPEEADAMDDAEAEARRERRQNR</sequence>
<dbReference type="SMART" id="SM00563">
    <property type="entry name" value="PlsC"/>
    <property type="match status" value="1"/>
</dbReference>
<reference evidence="5" key="1">
    <citation type="submission" date="2021-01" db="EMBL/GenBank/DDBJ databases">
        <title>Whole genome shotgun sequence of Sinosporangium siamense NBRC 109515.</title>
        <authorList>
            <person name="Komaki H."/>
            <person name="Tamura T."/>
        </authorList>
    </citation>
    <scope>NUCLEOTIDE SEQUENCE</scope>
    <source>
        <strain evidence="5">NBRC 109515</strain>
    </source>
</reference>
<dbReference type="CDD" id="cd07989">
    <property type="entry name" value="LPLAT_AGPAT-like"/>
    <property type="match status" value="1"/>
</dbReference>
<organism evidence="5 6">
    <name type="scientific">Sinosporangium siamense</name>
    <dbReference type="NCBI Taxonomy" id="1367973"/>
    <lineage>
        <taxon>Bacteria</taxon>
        <taxon>Bacillati</taxon>
        <taxon>Actinomycetota</taxon>
        <taxon>Actinomycetes</taxon>
        <taxon>Streptosporangiales</taxon>
        <taxon>Streptosporangiaceae</taxon>
        <taxon>Sinosporangium</taxon>
    </lineage>
</organism>
<dbReference type="AlphaFoldDB" id="A0A919V4Z1"/>
<protein>
    <submittedName>
        <fullName evidence="5">1-acyl-sn-glycerol-3-phosphate acyltransferase</fullName>
    </submittedName>
</protein>
<dbReference type="RefSeq" id="WP_204025258.1">
    <property type="nucleotide sequence ID" value="NZ_BOOW01000016.1"/>
</dbReference>
<comment type="caution">
    <text evidence="5">The sequence shown here is derived from an EMBL/GenBank/DDBJ whole genome shotgun (WGS) entry which is preliminary data.</text>
</comment>
<evidence type="ECO:0000256" key="2">
    <source>
        <dbReference type="ARBA" id="ARBA00023315"/>
    </source>
</evidence>
<dbReference type="EMBL" id="BOOW01000016">
    <property type="protein sequence ID" value="GII92430.1"/>
    <property type="molecule type" value="Genomic_DNA"/>
</dbReference>
<evidence type="ECO:0000256" key="3">
    <source>
        <dbReference type="SAM" id="MobiDB-lite"/>
    </source>
</evidence>
<evidence type="ECO:0000313" key="6">
    <source>
        <dbReference type="Proteomes" id="UP000606172"/>
    </source>
</evidence>
<gene>
    <name evidence="5" type="ORF">Ssi02_26610</name>
</gene>
<feature type="region of interest" description="Disordered" evidence="3">
    <location>
        <begin position="223"/>
        <end position="251"/>
    </location>
</feature>
<dbReference type="PANTHER" id="PTHR10434">
    <property type="entry name" value="1-ACYL-SN-GLYCEROL-3-PHOSPHATE ACYLTRANSFERASE"/>
    <property type="match status" value="1"/>
</dbReference>
<dbReference type="SUPFAM" id="SSF69593">
    <property type="entry name" value="Glycerol-3-phosphate (1)-acyltransferase"/>
    <property type="match status" value="1"/>
</dbReference>
<feature type="compositionally biased region" description="Acidic residues" evidence="3">
    <location>
        <begin position="231"/>
        <end position="240"/>
    </location>
</feature>